<evidence type="ECO:0000256" key="1">
    <source>
        <dbReference type="ARBA" id="ARBA00022553"/>
    </source>
</evidence>
<evidence type="ECO:0000259" key="3">
    <source>
        <dbReference type="PROSITE" id="PS50110"/>
    </source>
</evidence>
<dbReference type="PANTHER" id="PTHR44591">
    <property type="entry name" value="STRESS RESPONSE REGULATOR PROTEIN 1"/>
    <property type="match status" value="1"/>
</dbReference>
<dbReference type="PANTHER" id="PTHR44591:SF3">
    <property type="entry name" value="RESPONSE REGULATORY DOMAIN-CONTAINING PROTEIN"/>
    <property type="match status" value="1"/>
</dbReference>
<name>A0A0G1E629_9BACT</name>
<dbReference type="InterPro" id="IPR001789">
    <property type="entry name" value="Sig_transdc_resp-reg_receiver"/>
</dbReference>
<keyword evidence="1 2" id="KW-0597">Phosphoprotein</keyword>
<dbReference type="EMBL" id="LCEJ01000038">
    <property type="protein sequence ID" value="KKS70018.1"/>
    <property type="molecule type" value="Genomic_DNA"/>
</dbReference>
<dbReference type="Proteomes" id="UP000034785">
    <property type="component" value="Unassembled WGS sequence"/>
</dbReference>
<dbReference type="SMART" id="SM00448">
    <property type="entry name" value="REC"/>
    <property type="match status" value="1"/>
</dbReference>
<dbReference type="Pfam" id="PF00072">
    <property type="entry name" value="Response_reg"/>
    <property type="match status" value="1"/>
</dbReference>
<protein>
    <recommendedName>
        <fullName evidence="3">Response regulatory domain-containing protein</fullName>
    </recommendedName>
</protein>
<dbReference type="InterPro" id="IPR011006">
    <property type="entry name" value="CheY-like_superfamily"/>
</dbReference>
<dbReference type="CDD" id="cd00156">
    <property type="entry name" value="REC"/>
    <property type="match status" value="1"/>
</dbReference>
<dbReference type="Gene3D" id="3.40.50.2300">
    <property type="match status" value="1"/>
</dbReference>
<evidence type="ECO:0000313" key="5">
    <source>
        <dbReference type="Proteomes" id="UP000034785"/>
    </source>
</evidence>
<dbReference type="SUPFAM" id="SSF52172">
    <property type="entry name" value="CheY-like"/>
    <property type="match status" value="1"/>
</dbReference>
<evidence type="ECO:0000256" key="2">
    <source>
        <dbReference type="PROSITE-ProRule" id="PRU00169"/>
    </source>
</evidence>
<dbReference type="InterPro" id="IPR050595">
    <property type="entry name" value="Bact_response_regulator"/>
</dbReference>
<feature type="domain" description="Response regulatory" evidence="3">
    <location>
        <begin position="8"/>
        <end position="134"/>
    </location>
</feature>
<reference evidence="4 5" key="1">
    <citation type="journal article" date="2015" name="Nature">
        <title>rRNA introns, odd ribosomes, and small enigmatic genomes across a large radiation of phyla.</title>
        <authorList>
            <person name="Brown C.T."/>
            <person name="Hug L.A."/>
            <person name="Thomas B.C."/>
            <person name="Sharon I."/>
            <person name="Castelle C.J."/>
            <person name="Singh A."/>
            <person name="Wilkins M.J."/>
            <person name="Williams K.H."/>
            <person name="Banfield J.F."/>
        </authorList>
    </citation>
    <scope>NUCLEOTIDE SEQUENCE [LARGE SCALE GENOMIC DNA]</scope>
</reference>
<comment type="caution">
    <text evidence="4">The sequence shown here is derived from an EMBL/GenBank/DDBJ whole genome shotgun (WGS) entry which is preliminary data.</text>
</comment>
<accession>A0A0G1E629</accession>
<dbReference type="GO" id="GO:0000160">
    <property type="term" value="P:phosphorelay signal transduction system"/>
    <property type="evidence" value="ECO:0007669"/>
    <property type="project" value="InterPro"/>
</dbReference>
<dbReference type="AlphaFoldDB" id="A0A0G1E629"/>
<feature type="modified residue" description="4-aspartylphosphate" evidence="2">
    <location>
        <position position="71"/>
    </location>
</feature>
<evidence type="ECO:0000313" key="4">
    <source>
        <dbReference type="EMBL" id="KKS70018.1"/>
    </source>
</evidence>
<sequence>MSCPDRKTVLVVEDDPLLAGLLENCGDEGYFKVDGTADDGLYYKVVVFPDLQKASSYLQEKSQQVAGVWTDCNLQCCSGLDFAREVKRLFPRMPVVMVTGSEIEGSVAKESGVDLFVPKPINLDDIPLISQSLQMIRKFFQGDQSMVGGLGLLLAEHRRFGWKLLLP</sequence>
<organism evidence="4 5">
    <name type="scientific">Candidatus Daviesbacteria bacterium GW2011_GWA2_42_7</name>
    <dbReference type="NCBI Taxonomy" id="1618425"/>
    <lineage>
        <taxon>Bacteria</taxon>
        <taxon>Candidatus Daviesiibacteriota</taxon>
    </lineage>
</organism>
<gene>
    <name evidence="4" type="ORF">UV41_C0038G0003</name>
</gene>
<dbReference type="PROSITE" id="PS50110">
    <property type="entry name" value="RESPONSE_REGULATORY"/>
    <property type="match status" value="1"/>
</dbReference>
<proteinExistence type="predicted"/>